<dbReference type="EMBL" id="FQXK01000021">
    <property type="protein sequence ID" value="SHI26040.1"/>
    <property type="molecule type" value="Genomic_DNA"/>
</dbReference>
<reference evidence="3" key="1">
    <citation type="submission" date="2016-11" db="EMBL/GenBank/DDBJ databases">
        <authorList>
            <person name="Varghese N."/>
            <person name="Submissions S."/>
        </authorList>
    </citation>
    <scope>NUCLEOTIDE SEQUENCE [LARGE SCALE GENOMIC DNA]</scope>
    <source>
        <strain evidence="3">DSM 3071</strain>
    </source>
</reference>
<keyword evidence="1" id="KW-1133">Transmembrane helix</keyword>
<protein>
    <submittedName>
        <fullName evidence="2">PH domain-containing protein</fullName>
    </submittedName>
</protein>
<dbReference type="RefSeq" id="WP_073388280.1">
    <property type="nucleotide sequence ID" value="NZ_FQXK01000021.1"/>
</dbReference>
<dbReference type="GeneID" id="89507890"/>
<name>A0A1M5ZP84_BUTFI</name>
<keyword evidence="1" id="KW-0812">Transmembrane</keyword>
<proteinExistence type="predicted"/>
<feature type="transmembrane region" description="Helical" evidence="1">
    <location>
        <begin position="28"/>
        <end position="52"/>
    </location>
</feature>
<gene>
    <name evidence="2" type="ORF">SAMN02745229_02514</name>
</gene>
<evidence type="ECO:0000313" key="2">
    <source>
        <dbReference type="EMBL" id="SHI26040.1"/>
    </source>
</evidence>
<dbReference type="Proteomes" id="UP000184278">
    <property type="component" value="Unassembled WGS sequence"/>
</dbReference>
<keyword evidence="1" id="KW-0472">Membrane</keyword>
<keyword evidence="3" id="KW-1185">Reference proteome</keyword>
<organism evidence="2 3">
    <name type="scientific">Butyrivibrio fibrisolvens DSM 3071</name>
    <dbReference type="NCBI Taxonomy" id="1121131"/>
    <lineage>
        <taxon>Bacteria</taxon>
        <taxon>Bacillati</taxon>
        <taxon>Bacillota</taxon>
        <taxon>Clostridia</taxon>
        <taxon>Lachnospirales</taxon>
        <taxon>Lachnospiraceae</taxon>
        <taxon>Butyrivibrio</taxon>
    </lineage>
</organism>
<evidence type="ECO:0000313" key="3">
    <source>
        <dbReference type="Proteomes" id="UP000184278"/>
    </source>
</evidence>
<sequence length="152" mass="17154">MNLKITEEGKMNAIRAAVRPGENVRAAAYGQLITVKAALLYYMFGALGALLAGAKTRNGFTILTDNTVKIVCMNAFDMTKVDDVFEIPFNEFKKVKYKKPKFGSHIITFKVNKTTYKLTLFKNAGKHIQNQKENVEVFSQFFDNLKNMQKAS</sequence>
<evidence type="ECO:0000256" key="1">
    <source>
        <dbReference type="SAM" id="Phobius"/>
    </source>
</evidence>
<dbReference type="AlphaFoldDB" id="A0A1M5ZP84"/>
<accession>A0A1M5ZP84</accession>